<reference evidence="3" key="1">
    <citation type="journal article" date="2021" name="PeerJ">
        <title>Extensive microbial diversity within the chicken gut microbiome revealed by metagenomics and culture.</title>
        <authorList>
            <person name="Gilroy R."/>
            <person name="Ravi A."/>
            <person name="Getino M."/>
            <person name="Pursley I."/>
            <person name="Horton D.L."/>
            <person name="Alikhan N.F."/>
            <person name="Baker D."/>
            <person name="Gharbi K."/>
            <person name="Hall N."/>
            <person name="Watson M."/>
            <person name="Adriaenssens E.M."/>
            <person name="Foster-Nyarko E."/>
            <person name="Jarju S."/>
            <person name="Secka A."/>
            <person name="Antonio M."/>
            <person name="Oren A."/>
            <person name="Chaudhuri R.R."/>
            <person name="La Ragione R."/>
            <person name="Hildebrand F."/>
            <person name="Pallen M.J."/>
        </authorList>
    </citation>
    <scope>NUCLEOTIDE SEQUENCE</scope>
    <source>
        <strain evidence="3">4100</strain>
    </source>
</reference>
<feature type="signal peptide" evidence="1">
    <location>
        <begin position="1"/>
        <end position="18"/>
    </location>
</feature>
<keyword evidence="1" id="KW-0732">Signal</keyword>
<organism evidence="3 4">
    <name type="scientific">Candidatus Amulumruptor caecigallinarius</name>
    <dbReference type="NCBI Taxonomy" id="2109911"/>
    <lineage>
        <taxon>Bacteria</taxon>
        <taxon>Pseudomonadati</taxon>
        <taxon>Bacteroidota</taxon>
        <taxon>Bacteroidia</taxon>
        <taxon>Bacteroidales</taxon>
        <taxon>Muribaculaceae</taxon>
        <taxon>Candidatus Amulumruptor</taxon>
    </lineage>
</organism>
<protein>
    <submittedName>
        <fullName evidence="3">SusE domain-containing protein</fullName>
    </submittedName>
</protein>
<evidence type="ECO:0000313" key="3">
    <source>
        <dbReference type="EMBL" id="HJE38918.1"/>
    </source>
</evidence>
<evidence type="ECO:0000256" key="1">
    <source>
        <dbReference type="SAM" id="SignalP"/>
    </source>
</evidence>
<dbReference type="AlphaFoldDB" id="A0A921E7N7"/>
<dbReference type="Proteomes" id="UP000711407">
    <property type="component" value="Unassembled WGS sequence"/>
</dbReference>
<name>A0A921E7N7_9BACT</name>
<gene>
    <name evidence="3" type="ORF">K8V47_04060</name>
</gene>
<feature type="domain" description="SusE outer membrane protein" evidence="2">
    <location>
        <begin position="36"/>
        <end position="128"/>
    </location>
</feature>
<evidence type="ECO:0000313" key="4">
    <source>
        <dbReference type="Proteomes" id="UP000711407"/>
    </source>
</evidence>
<sequence length="320" mass="34619">MKKISIFAAGMAAMFGLASCESTTDPKLQVPEQDVTAVSFQINEPVYASQELQLQNEDEATFDIQVYSQPDYGFPAAVTYTAQVSLSGNWDKPSEVYDINYDVVQSGEANHTVVMTQKSLATAITALNGYSRELVDGVPVIYDPAGQVYTGPTEGLGPQKVYIRAVAQIGDVESTKCYSNAIELKKVSWFINTRDPGYIYLIGSPQGWNIGDGSMMLFEADDEIGTKVYRGSFNIAADASLGFRFYTELGDWGSDGSLPSIGAAANDGDNKDVTFGADGTVSTGVVYGKGNFQFPNWPGGMMYIVVDLNSMQVTFSDHEL</sequence>
<dbReference type="Pfam" id="PF14292">
    <property type="entry name" value="SusE"/>
    <property type="match status" value="1"/>
</dbReference>
<evidence type="ECO:0000259" key="2">
    <source>
        <dbReference type="Pfam" id="PF14292"/>
    </source>
</evidence>
<feature type="chain" id="PRO_5037548605" evidence="1">
    <location>
        <begin position="19"/>
        <end position="320"/>
    </location>
</feature>
<dbReference type="InterPro" id="IPR025970">
    <property type="entry name" value="SusE"/>
</dbReference>
<reference evidence="3" key="2">
    <citation type="submission" date="2021-09" db="EMBL/GenBank/DDBJ databases">
        <authorList>
            <person name="Gilroy R."/>
        </authorList>
    </citation>
    <scope>NUCLEOTIDE SEQUENCE</scope>
    <source>
        <strain evidence="3">4100</strain>
    </source>
</reference>
<comment type="caution">
    <text evidence="3">The sequence shown here is derived from an EMBL/GenBank/DDBJ whole genome shotgun (WGS) entry which is preliminary data.</text>
</comment>
<dbReference type="Gene3D" id="2.60.40.3620">
    <property type="match status" value="1"/>
</dbReference>
<proteinExistence type="predicted"/>
<dbReference type="PROSITE" id="PS51257">
    <property type="entry name" value="PROKAR_LIPOPROTEIN"/>
    <property type="match status" value="1"/>
</dbReference>
<dbReference type="EMBL" id="DYXT01000023">
    <property type="protein sequence ID" value="HJE38918.1"/>
    <property type="molecule type" value="Genomic_DNA"/>
</dbReference>
<accession>A0A921E7N7</accession>